<dbReference type="EMBL" id="JAHSPG010000004">
    <property type="protein sequence ID" value="MBV4357345.1"/>
    <property type="molecule type" value="Genomic_DNA"/>
</dbReference>
<name>A0A9E2W2H7_9BACT</name>
<evidence type="ECO:0000313" key="1">
    <source>
        <dbReference type="EMBL" id="MBV4357345.1"/>
    </source>
</evidence>
<proteinExistence type="predicted"/>
<keyword evidence="2" id="KW-1185">Reference proteome</keyword>
<dbReference type="Proteomes" id="UP000812270">
    <property type="component" value="Unassembled WGS sequence"/>
</dbReference>
<dbReference type="AlphaFoldDB" id="A0A9E2W2H7"/>
<organism evidence="1 2">
    <name type="scientific">Pinibacter aurantiacus</name>
    <dbReference type="NCBI Taxonomy" id="2851599"/>
    <lineage>
        <taxon>Bacteria</taxon>
        <taxon>Pseudomonadati</taxon>
        <taxon>Bacteroidota</taxon>
        <taxon>Chitinophagia</taxon>
        <taxon>Chitinophagales</taxon>
        <taxon>Chitinophagaceae</taxon>
        <taxon>Pinibacter</taxon>
    </lineage>
</organism>
<protein>
    <submittedName>
        <fullName evidence="1">Uncharacterized protein</fullName>
    </submittedName>
</protein>
<reference evidence="1" key="1">
    <citation type="submission" date="2021-06" db="EMBL/GenBank/DDBJ databases">
        <authorList>
            <person name="Huq M.A."/>
        </authorList>
    </citation>
    <scope>NUCLEOTIDE SEQUENCE</scope>
    <source>
        <strain evidence="1">MAH-26</strain>
    </source>
</reference>
<dbReference type="RefSeq" id="WP_217790988.1">
    <property type="nucleotide sequence ID" value="NZ_JAHSPG010000004.1"/>
</dbReference>
<comment type="caution">
    <text evidence="1">The sequence shown here is derived from an EMBL/GenBank/DDBJ whole genome shotgun (WGS) entry which is preliminary data.</text>
</comment>
<sequence length="143" mass="15819">MRIFLSLTFAVLSFLFSTGQPPKGANLIIIKNVNEDSVTNVLINAGYEIKSIIAHNIVTEYKNVNSSVRVKLNVRMKEGNAYLTGRVSDVAAAIAFGYKNADDVNDPIQNKGMKGSTYRDSWNNMDKVAKLIGTDIEYAIEKK</sequence>
<evidence type="ECO:0000313" key="2">
    <source>
        <dbReference type="Proteomes" id="UP000812270"/>
    </source>
</evidence>
<accession>A0A9E2W2H7</accession>
<gene>
    <name evidence="1" type="ORF">KTO63_09320</name>
</gene>